<sequence length="456" mass="48678">MEPLLKLAKEDDEESSNDSYCRKDNVTYRDVLSHQATLVFTDEGHAGVGTSALNLVLSTIGVGALTLPYTTATIGWLQSLLLLVAFFLVSVYNLYLLDFVCRSPKCSNSRSYAAVVSAVLGKSGAYCLEAFMLLYSFGLSVSYMGVIGTELAVLIPLVTGVQLPISQDDLLSIVALLVVLPLSLLPDTLLRMSGAVGTLCMILTTVIVVAMVPWEMEPPFVDACSDAYRFSKGEPGSLFLVTWHSSFVALLSAVPMFSFCMNAATAFVSIRSEMGNLLNEPAPKDVRALIWIAQTFALLDYLVSGAAGYVSFCQGAPDNVLDGFPLSHWPSLLARLAIALQLTCACSGVYIPLARAALTHLIKGLDSGAPEGMRRIISTVLLVFLMVVVARLLHGALALPLGLTSAICTTAIMFVFPGLCAFTLKSKSNWSKVLPLLFAATGFVIGTASTVTLLTT</sequence>
<dbReference type="PANTHER" id="PTHR22950:SF702">
    <property type="entry name" value="AMINO ACID TRANSPORTER PROTEIN"/>
    <property type="match status" value="1"/>
</dbReference>
<gene>
    <name evidence="1" type="ORF">CCMP2556_LOCUS31539</name>
</gene>
<evidence type="ECO:0000313" key="2">
    <source>
        <dbReference type="Proteomes" id="UP001642484"/>
    </source>
</evidence>
<evidence type="ECO:0000313" key="1">
    <source>
        <dbReference type="EMBL" id="CAK9064203.1"/>
    </source>
</evidence>
<accession>A0ABP0NLC3</accession>
<organism evidence="1 2">
    <name type="scientific">Durusdinium trenchii</name>
    <dbReference type="NCBI Taxonomy" id="1381693"/>
    <lineage>
        <taxon>Eukaryota</taxon>
        <taxon>Sar</taxon>
        <taxon>Alveolata</taxon>
        <taxon>Dinophyceae</taxon>
        <taxon>Suessiales</taxon>
        <taxon>Symbiodiniaceae</taxon>
        <taxon>Durusdinium</taxon>
    </lineage>
</organism>
<name>A0ABP0NLC3_9DINO</name>
<reference evidence="1 2" key="1">
    <citation type="submission" date="2024-02" db="EMBL/GenBank/DDBJ databases">
        <authorList>
            <person name="Chen Y."/>
            <person name="Shah S."/>
            <person name="Dougan E. K."/>
            <person name="Thang M."/>
            <person name="Chan C."/>
        </authorList>
    </citation>
    <scope>NUCLEOTIDE SEQUENCE [LARGE SCALE GENOMIC DNA]</scope>
</reference>
<dbReference type="Proteomes" id="UP001642484">
    <property type="component" value="Unassembled WGS sequence"/>
</dbReference>
<proteinExistence type="predicted"/>
<dbReference type="Pfam" id="PF01490">
    <property type="entry name" value="Aa_trans"/>
    <property type="match status" value="1"/>
</dbReference>
<dbReference type="EMBL" id="CAXAMN010021875">
    <property type="protein sequence ID" value="CAK9064203.1"/>
    <property type="molecule type" value="Genomic_DNA"/>
</dbReference>
<dbReference type="PANTHER" id="PTHR22950">
    <property type="entry name" value="AMINO ACID TRANSPORTER"/>
    <property type="match status" value="1"/>
</dbReference>
<protein>
    <submittedName>
        <fullName evidence="1">Uncharacterized protein</fullName>
    </submittedName>
</protein>
<keyword evidence="2" id="KW-1185">Reference proteome</keyword>
<comment type="caution">
    <text evidence="1">The sequence shown here is derived from an EMBL/GenBank/DDBJ whole genome shotgun (WGS) entry which is preliminary data.</text>
</comment>
<dbReference type="InterPro" id="IPR013057">
    <property type="entry name" value="AA_transpt_TM"/>
</dbReference>